<organism evidence="1 2">
    <name type="scientific">Modicisalibacter ilicicola DSM 19980</name>
    <dbReference type="NCBI Taxonomy" id="1121942"/>
    <lineage>
        <taxon>Bacteria</taxon>
        <taxon>Pseudomonadati</taxon>
        <taxon>Pseudomonadota</taxon>
        <taxon>Gammaproteobacteria</taxon>
        <taxon>Oceanospirillales</taxon>
        <taxon>Halomonadaceae</taxon>
        <taxon>Modicisalibacter</taxon>
    </lineage>
</organism>
<dbReference type="OrthoDB" id="6171920at2"/>
<evidence type="ECO:0000313" key="1">
    <source>
        <dbReference type="EMBL" id="SHF87276.1"/>
    </source>
</evidence>
<name>A0A1M5F6X2_9GAMM</name>
<dbReference type="Proteomes" id="UP000184346">
    <property type="component" value="Unassembled WGS sequence"/>
</dbReference>
<accession>A0A1M5F6X2</accession>
<protein>
    <submittedName>
        <fullName evidence="1">Uncharacterized protein</fullName>
    </submittedName>
</protein>
<proteinExistence type="predicted"/>
<dbReference type="EMBL" id="FQUJ01000033">
    <property type="protein sequence ID" value="SHF87276.1"/>
    <property type="molecule type" value="Genomic_DNA"/>
</dbReference>
<evidence type="ECO:0000313" key="2">
    <source>
        <dbReference type="Proteomes" id="UP000184346"/>
    </source>
</evidence>
<sequence>MQKQARVEPIYEATDLNDKIIGWHVIDESQPDNETVVSEHETQAEAIKAAEEFEQREY</sequence>
<dbReference type="STRING" id="1121942.SAMN02745148_03731"/>
<dbReference type="AlphaFoldDB" id="A0A1M5F6X2"/>
<reference evidence="1 2" key="1">
    <citation type="submission" date="2016-11" db="EMBL/GenBank/DDBJ databases">
        <authorList>
            <person name="Jaros S."/>
            <person name="Januszkiewicz K."/>
            <person name="Wedrychowicz H."/>
        </authorList>
    </citation>
    <scope>NUCLEOTIDE SEQUENCE [LARGE SCALE GENOMIC DNA]</scope>
    <source>
        <strain evidence="1 2">DSM 19980</strain>
    </source>
</reference>
<keyword evidence="2" id="KW-1185">Reference proteome</keyword>
<dbReference type="RefSeq" id="WP_139249187.1">
    <property type="nucleotide sequence ID" value="NZ_FQUJ01000033.1"/>
</dbReference>
<gene>
    <name evidence="1" type="ORF">SAMN02745148_03731</name>
</gene>